<name>A0A2I7N748_9NEIS</name>
<reference evidence="4" key="1">
    <citation type="submission" date="2017-11" db="EMBL/GenBank/DDBJ databases">
        <authorList>
            <person name="Chan K.G."/>
            <person name="Lee L.S."/>
        </authorList>
    </citation>
    <scope>NUCLEOTIDE SEQUENCE [LARGE SCALE GENOMIC DNA]</scope>
    <source>
        <strain evidence="4">DSM 100970</strain>
    </source>
</reference>
<accession>A0A2I7N748</accession>
<organism evidence="3 4">
    <name type="scientific">Aquella oligotrophica</name>
    <dbReference type="NCBI Taxonomy" id="2067065"/>
    <lineage>
        <taxon>Bacteria</taxon>
        <taxon>Pseudomonadati</taxon>
        <taxon>Pseudomonadota</taxon>
        <taxon>Betaproteobacteria</taxon>
        <taxon>Neisseriales</taxon>
        <taxon>Neisseriaceae</taxon>
        <taxon>Aquella</taxon>
    </lineage>
</organism>
<keyword evidence="4" id="KW-1185">Reference proteome</keyword>
<evidence type="ECO:0000256" key="2">
    <source>
        <dbReference type="SAM" id="SignalP"/>
    </source>
</evidence>
<gene>
    <name evidence="3" type="ORF">CUN60_08190</name>
</gene>
<keyword evidence="2" id="KW-0732">Signal</keyword>
<evidence type="ECO:0000313" key="4">
    <source>
        <dbReference type="Proteomes" id="UP000236655"/>
    </source>
</evidence>
<feature type="compositionally biased region" description="Acidic residues" evidence="1">
    <location>
        <begin position="82"/>
        <end position="91"/>
    </location>
</feature>
<evidence type="ECO:0000256" key="1">
    <source>
        <dbReference type="SAM" id="MobiDB-lite"/>
    </source>
</evidence>
<dbReference type="EMBL" id="CP024847">
    <property type="protein sequence ID" value="AUR52274.1"/>
    <property type="molecule type" value="Genomic_DNA"/>
</dbReference>
<dbReference type="KEGG" id="nba:CUN60_08190"/>
<feature type="region of interest" description="Disordered" evidence="1">
    <location>
        <begin position="63"/>
        <end position="91"/>
    </location>
</feature>
<feature type="signal peptide" evidence="2">
    <location>
        <begin position="1"/>
        <end position="18"/>
    </location>
</feature>
<evidence type="ECO:0000313" key="3">
    <source>
        <dbReference type="EMBL" id="AUR52274.1"/>
    </source>
</evidence>
<dbReference type="RefSeq" id="WP_102951570.1">
    <property type="nucleotide sequence ID" value="NZ_CP024847.1"/>
</dbReference>
<feature type="chain" id="PRO_5014361984" evidence="2">
    <location>
        <begin position="19"/>
        <end position="133"/>
    </location>
</feature>
<protein>
    <submittedName>
        <fullName evidence="3">Uncharacterized protein</fullName>
    </submittedName>
</protein>
<sequence length="133" mass="14082">MKKMLITLLLSSSSLCYAMQTVNFQTQSYTCNGKKITKTTSESTLLANCKGAKVRNASVVVGAPPQKNAGGGGNAVALPSQGEDDEDGDDANMERVKFYADDGTYMKCFYKNGALFKCKAKVTKPAASASSNS</sequence>
<dbReference type="Proteomes" id="UP000236655">
    <property type="component" value="Chromosome"/>
</dbReference>
<proteinExistence type="predicted"/>
<dbReference type="AlphaFoldDB" id="A0A2I7N748"/>